<dbReference type="EMBL" id="SMJZ01000065">
    <property type="protein sequence ID" value="TDC05722.1"/>
    <property type="molecule type" value="Genomic_DNA"/>
</dbReference>
<gene>
    <name evidence="2" type="ORF">E1267_18640</name>
</gene>
<sequence>MSAQKDLVKQAWRSPTEDCITCRPPFESRRGVVEGGGLVRRTSADGRDRPRTCAICERGGHDQLCRQIAGKNAAITPWATVQNNCAFTYKVKVVWNNGADSPCQTLSVREQYTDTSTPGATYDGVKIC</sequence>
<dbReference type="AlphaFoldDB" id="A0A4R4NG08"/>
<protein>
    <submittedName>
        <fullName evidence="2">Uncharacterized protein</fullName>
    </submittedName>
</protein>
<dbReference type="Pfam" id="PF01356">
    <property type="entry name" value="A_amylase_inhib"/>
    <property type="match status" value="1"/>
</dbReference>
<dbReference type="SUPFAM" id="SSF49498">
    <property type="entry name" value="alpha-Amylase inhibitor tendamistat"/>
    <property type="match status" value="1"/>
</dbReference>
<organism evidence="2 3">
    <name type="scientific">Nonomuraea longispora</name>
    <dbReference type="NCBI Taxonomy" id="1848320"/>
    <lineage>
        <taxon>Bacteria</taxon>
        <taxon>Bacillati</taxon>
        <taxon>Actinomycetota</taxon>
        <taxon>Actinomycetes</taxon>
        <taxon>Streptosporangiales</taxon>
        <taxon>Streptosporangiaceae</taxon>
        <taxon>Nonomuraea</taxon>
    </lineage>
</organism>
<dbReference type="InterPro" id="IPR036379">
    <property type="entry name" value="A-amylase_inhib_sf"/>
</dbReference>
<evidence type="ECO:0000313" key="3">
    <source>
        <dbReference type="Proteomes" id="UP000295157"/>
    </source>
</evidence>
<dbReference type="InterPro" id="IPR000833">
    <property type="entry name" value="A-amylase_inhib"/>
</dbReference>
<dbReference type="Proteomes" id="UP000295157">
    <property type="component" value="Unassembled WGS sequence"/>
</dbReference>
<dbReference type="Gene3D" id="2.60.40.20">
    <property type="entry name" value="Alpha-amylase inhibitor"/>
    <property type="match status" value="1"/>
</dbReference>
<evidence type="ECO:0000256" key="1">
    <source>
        <dbReference type="ARBA" id="ARBA00022579"/>
    </source>
</evidence>
<accession>A0A4R4NG08</accession>
<dbReference type="GO" id="GO:0015066">
    <property type="term" value="F:alpha-amylase inhibitor activity"/>
    <property type="evidence" value="ECO:0007669"/>
    <property type="project" value="UniProtKB-KW"/>
</dbReference>
<keyword evidence="1" id="KW-0022">Alpha-amylase inhibitor</keyword>
<dbReference type="OrthoDB" id="3542696at2"/>
<evidence type="ECO:0000313" key="2">
    <source>
        <dbReference type="EMBL" id="TDC05722.1"/>
    </source>
</evidence>
<dbReference type="RefSeq" id="WP_132333840.1">
    <property type="nucleotide sequence ID" value="NZ_SMJZ01000065.1"/>
</dbReference>
<keyword evidence="3" id="KW-1185">Reference proteome</keyword>
<reference evidence="2 3" key="1">
    <citation type="submission" date="2019-02" db="EMBL/GenBank/DDBJ databases">
        <title>Draft genome sequences of novel Actinobacteria.</title>
        <authorList>
            <person name="Sahin N."/>
            <person name="Ay H."/>
            <person name="Saygin H."/>
        </authorList>
    </citation>
    <scope>NUCLEOTIDE SEQUENCE [LARGE SCALE GENOMIC DNA]</scope>
    <source>
        <strain evidence="2 3">KC201</strain>
    </source>
</reference>
<comment type="caution">
    <text evidence="2">The sequence shown here is derived from an EMBL/GenBank/DDBJ whole genome shotgun (WGS) entry which is preliminary data.</text>
</comment>
<name>A0A4R4NG08_9ACTN</name>
<proteinExistence type="predicted"/>